<dbReference type="Pfam" id="PF12850">
    <property type="entry name" value="Metallophos_2"/>
    <property type="match status" value="1"/>
</dbReference>
<dbReference type="PANTHER" id="PTHR42850:SF2">
    <property type="entry name" value="BLL5683 PROTEIN"/>
    <property type="match status" value="1"/>
</dbReference>
<keyword evidence="3" id="KW-1185">Reference proteome</keyword>
<comment type="caution">
    <text evidence="2">The sequence shown here is derived from an EMBL/GenBank/DDBJ whole genome shotgun (WGS) entry which is preliminary data.</text>
</comment>
<dbReference type="Proteomes" id="UP001597085">
    <property type="component" value="Unassembled WGS sequence"/>
</dbReference>
<reference evidence="2 3" key="1">
    <citation type="journal article" date="2019" name="Int. J. Syst. Evol. Microbiol.">
        <title>The Global Catalogue of Microorganisms (GCM) 10K type strain sequencing project: providing services to taxonomists for standard genome sequencing and annotation.</title>
        <authorList>
            <consortium name="The Broad Institute Genomics Platform"/>
            <consortium name="The Broad Institute Genome Sequencing Center for Infectious Disease"/>
            <person name="Wu L."/>
            <person name="Ma J."/>
        </authorList>
    </citation>
    <scope>NUCLEOTIDE SEQUENCE [LARGE SCALE GENOMIC DNA]</scope>
    <source>
        <strain evidence="2 3">CGMCC 1.12121</strain>
    </source>
</reference>
<gene>
    <name evidence="2" type="ORF">ACFSBX_05600</name>
</gene>
<protein>
    <submittedName>
        <fullName evidence="2">Metallophosphoesterase family protein</fullName>
    </submittedName>
</protein>
<name>A0ABD6CK28_9EURY</name>
<evidence type="ECO:0000313" key="3">
    <source>
        <dbReference type="Proteomes" id="UP001597085"/>
    </source>
</evidence>
<dbReference type="PROSITE" id="PS01269">
    <property type="entry name" value="UPF0025"/>
    <property type="match status" value="1"/>
</dbReference>
<dbReference type="InterPro" id="IPR020935">
    <property type="entry name" value="PdiEstase_YfcE_CS"/>
</dbReference>
<dbReference type="SUPFAM" id="SSF56300">
    <property type="entry name" value="Metallo-dependent phosphatases"/>
    <property type="match status" value="1"/>
</dbReference>
<dbReference type="RefSeq" id="WP_256419666.1">
    <property type="nucleotide sequence ID" value="NZ_JANHDI010000001.1"/>
</dbReference>
<dbReference type="InterPro" id="IPR029052">
    <property type="entry name" value="Metallo-depent_PP-like"/>
</dbReference>
<evidence type="ECO:0000259" key="1">
    <source>
        <dbReference type="Pfam" id="PF12850"/>
    </source>
</evidence>
<dbReference type="Gene3D" id="3.60.21.10">
    <property type="match status" value="1"/>
</dbReference>
<dbReference type="PIRSF" id="PIRSF000883">
    <property type="entry name" value="Pesterase_MJ0912"/>
    <property type="match status" value="1"/>
</dbReference>
<dbReference type="InterPro" id="IPR050126">
    <property type="entry name" value="Ap4A_hydrolase"/>
</dbReference>
<sequence>MQVAVLSDIHSNKVALDAVLDDLAGDSGVKPDAMVCAGDVVGYNPWPAECVAAVREREIPTVMGNHDRAVASDTTFRFNSMAAAGVEHAREALDDDALGWLAGLPDSRTVLDGRLKLVHGHPDDPDRYTYPEEFSASMLGDEDVLVTGHTHVQGHRLFDEGVVMNPGSVGQPRDSDPRAAYALVDLEDLTVDERRVEYDVDSVVEAVQEAGLPERIGSRLYEGR</sequence>
<evidence type="ECO:0000313" key="2">
    <source>
        <dbReference type="EMBL" id="MFD1598426.1"/>
    </source>
</evidence>
<dbReference type="AlphaFoldDB" id="A0ABD6CK28"/>
<accession>A0ABD6CK28</accession>
<organism evidence="2 3">
    <name type="scientific">Halobellus rarus</name>
    <dbReference type="NCBI Taxonomy" id="1126237"/>
    <lineage>
        <taxon>Archaea</taxon>
        <taxon>Methanobacteriati</taxon>
        <taxon>Methanobacteriota</taxon>
        <taxon>Stenosarchaea group</taxon>
        <taxon>Halobacteria</taxon>
        <taxon>Halobacteriales</taxon>
        <taxon>Haloferacaceae</taxon>
        <taxon>Halobellus</taxon>
    </lineage>
</organism>
<dbReference type="PANTHER" id="PTHR42850">
    <property type="entry name" value="METALLOPHOSPHOESTERASE"/>
    <property type="match status" value="1"/>
</dbReference>
<feature type="domain" description="Calcineurin-like phosphoesterase" evidence="1">
    <location>
        <begin position="1"/>
        <end position="188"/>
    </location>
</feature>
<proteinExistence type="predicted"/>
<dbReference type="InterPro" id="IPR011152">
    <property type="entry name" value="Pesterase_MJ0912"/>
</dbReference>
<dbReference type="EMBL" id="JBHUDK010000005">
    <property type="protein sequence ID" value="MFD1598426.1"/>
    <property type="molecule type" value="Genomic_DNA"/>
</dbReference>
<dbReference type="InterPro" id="IPR024654">
    <property type="entry name" value="Calcineurin-like_PHP_lpxH"/>
</dbReference>